<comment type="caution">
    <text evidence="2">The sequence shown here is derived from an EMBL/GenBank/DDBJ whole genome shotgun (WGS) entry which is preliminary data.</text>
</comment>
<reference evidence="2 3" key="2">
    <citation type="submission" date="2015-05" db="EMBL/GenBank/DDBJ databases">
        <authorList>
            <person name="Morales-Cruz A."/>
            <person name="Amrine K.C."/>
            <person name="Cantu D."/>
        </authorList>
    </citation>
    <scope>NUCLEOTIDE SEQUENCE [LARGE SCALE GENOMIC DNA]</scope>
    <source>
        <strain evidence="2">UCRPC4</strain>
    </source>
</reference>
<evidence type="ECO:0008006" key="4">
    <source>
        <dbReference type="Google" id="ProtNLM"/>
    </source>
</evidence>
<feature type="compositionally biased region" description="Low complexity" evidence="1">
    <location>
        <begin position="85"/>
        <end position="106"/>
    </location>
</feature>
<organism evidence="2 3">
    <name type="scientific">Phaeomoniella chlamydospora</name>
    <name type="common">Phaeoacremonium chlamydosporum</name>
    <dbReference type="NCBI Taxonomy" id="158046"/>
    <lineage>
        <taxon>Eukaryota</taxon>
        <taxon>Fungi</taxon>
        <taxon>Dikarya</taxon>
        <taxon>Ascomycota</taxon>
        <taxon>Pezizomycotina</taxon>
        <taxon>Eurotiomycetes</taxon>
        <taxon>Chaetothyriomycetidae</taxon>
        <taxon>Phaeomoniellales</taxon>
        <taxon>Phaeomoniellaceae</taxon>
        <taxon>Phaeomoniella</taxon>
    </lineage>
</organism>
<reference evidence="2 3" key="1">
    <citation type="submission" date="2015-05" db="EMBL/GenBank/DDBJ databases">
        <title>Distinctive expansion of gene families associated with plant cell wall degradation and secondary metabolism in the genomes of grapevine trunk pathogens.</title>
        <authorList>
            <person name="Lawrence D.P."/>
            <person name="Travadon R."/>
            <person name="Rolshausen P.E."/>
            <person name="Baumgartner K."/>
        </authorList>
    </citation>
    <scope>NUCLEOTIDE SEQUENCE [LARGE SCALE GENOMIC DNA]</scope>
    <source>
        <strain evidence="2">UCRPC4</strain>
    </source>
</reference>
<dbReference type="OrthoDB" id="3990500at2759"/>
<evidence type="ECO:0000256" key="1">
    <source>
        <dbReference type="SAM" id="MobiDB-lite"/>
    </source>
</evidence>
<feature type="region of interest" description="Disordered" evidence="1">
    <location>
        <begin position="84"/>
        <end position="119"/>
    </location>
</feature>
<dbReference type="Proteomes" id="UP000053317">
    <property type="component" value="Unassembled WGS sequence"/>
</dbReference>
<feature type="region of interest" description="Disordered" evidence="1">
    <location>
        <begin position="1"/>
        <end position="21"/>
    </location>
</feature>
<proteinExistence type="predicted"/>
<evidence type="ECO:0000313" key="3">
    <source>
        <dbReference type="Proteomes" id="UP000053317"/>
    </source>
</evidence>
<accession>A0A0G2G5Z8</accession>
<name>A0A0G2G5Z8_PHACM</name>
<protein>
    <recommendedName>
        <fullName evidence="4">Fun14 family protein</fullName>
    </recommendedName>
</protein>
<gene>
    <name evidence="2" type="ORF">UCRPC4_g04577</name>
</gene>
<sequence>MIAELTRFTPRRPHTQRTPPSSITAIVIMHFRLPPAFHRSPISVLTAVSRPAPRLPSRSVLPLSLGLGLTYAVFPKSNTIRLDSDPSAPFSTSSSSNGKKSYPSSSSGGGRSDGPLGLDPQTVKQITTGSILGLVAGLAVSKSAVLGLTQMEQYLASKGIRIVPLEKLQKYVKSVNIAKLVQSNPALKVSFGLTFMLAAFGYF</sequence>
<evidence type="ECO:0000313" key="2">
    <source>
        <dbReference type="EMBL" id="KKY19203.1"/>
    </source>
</evidence>
<keyword evidence="3" id="KW-1185">Reference proteome</keyword>
<dbReference type="AlphaFoldDB" id="A0A0G2G5Z8"/>
<dbReference type="EMBL" id="LCWF01000109">
    <property type="protein sequence ID" value="KKY19203.1"/>
    <property type="molecule type" value="Genomic_DNA"/>
</dbReference>